<gene>
    <name evidence="2" type="ORF">QUV98_06120</name>
</gene>
<evidence type="ECO:0000313" key="2">
    <source>
        <dbReference type="EMBL" id="MDM8195887.1"/>
    </source>
</evidence>
<keyword evidence="1" id="KW-1133">Transmembrane helix</keyword>
<evidence type="ECO:0008006" key="4">
    <source>
        <dbReference type="Google" id="ProtNLM"/>
    </source>
</evidence>
<protein>
    <recommendedName>
        <fullName evidence="4">YxeA family protein</fullName>
    </recommendedName>
</protein>
<proteinExistence type="predicted"/>
<sequence length="121" mass="13979">MLKSKKIICFIVCLLVFIVVLVFIDQQTTYMVAVNQNNVEVSNENIVIEMSSGTSVGYFKKAELEEIDDGIYRIEAYFSLLSGESSGYQYTIDNSDKHIKEIRQYHLDEPDEYTVIYQNNN</sequence>
<reference evidence="3" key="1">
    <citation type="submission" date="2023-06" db="EMBL/GenBank/DDBJ databases">
        <title>Identification and characterization of horizontal gene transfer across gut microbiota members of farm animals based on homology search.</title>
        <authorList>
            <person name="Zeman M."/>
            <person name="Kubasova T."/>
            <person name="Jahodarova E."/>
            <person name="Nykrynova M."/>
            <person name="Rychlik I."/>
        </authorList>
    </citation>
    <scope>NUCLEOTIDE SEQUENCE [LARGE SCALE GENOMIC DNA]</scope>
    <source>
        <strain evidence="3">ET341</strain>
    </source>
</reference>
<feature type="transmembrane region" description="Helical" evidence="1">
    <location>
        <begin position="7"/>
        <end position="24"/>
    </location>
</feature>
<keyword evidence="3" id="KW-1185">Reference proteome</keyword>
<keyword evidence="1" id="KW-0812">Transmembrane</keyword>
<accession>A0ABT7UIX4</accession>
<dbReference type="EMBL" id="JAUDCK010000017">
    <property type="protein sequence ID" value="MDM8195887.1"/>
    <property type="molecule type" value="Genomic_DNA"/>
</dbReference>
<keyword evidence="1" id="KW-0472">Membrane</keyword>
<reference evidence="2 3" key="2">
    <citation type="submission" date="2023-06" db="EMBL/GenBank/DDBJ databases">
        <authorList>
            <person name="Zeman M."/>
            <person name="Kubasova T."/>
            <person name="Jahodarova E."/>
            <person name="Nykrynova M."/>
            <person name="Rychlik I."/>
        </authorList>
    </citation>
    <scope>NUCLEOTIDE SEQUENCE [LARGE SCALE GENOMIC DNA]</scope>
    <source>
        <strain evidence="2 3">ET341</strain>
    </source>
</reference>
<evidence type="ECO:0000256" key="1">
    <source>
        <dbReference type="SAM" id="Phobius"/>
    </source>
</evidence>
<dbReference type="Proteomes" id="UP001529275">
    <property type="component" value="Unassembled WGS sequence"/>
</dbReference>
<dbReference type="RefSeq" id="WP_087935951.1">
    <property type="nucleotide sequence ID" value="NZ_JAUDCK010000017.1"/>
</dbReference>
<comment type="caution">
    <text evidence="2">The sequence shown here is derived from an EMBL/GenBank/DDBJ whole genome shotgun (WGS) entry which is preliminary data.</text>
</comment>
<organism evidence="2 3">
    <name type="scientific">Massilimicrobiota timonensis</name>
    <dbReference type="NCBI Taxonomy" id="1776392"/>
    <lineage>
        <taxon>Bacteria</taxon>
        <taxon>Bacillati</taxon>
        <taxon>Bacillota</taxon>
        <taxon>Erysipelotrichia</taxon>
        <taxon>Erysipelotrichales</taxon>
        <taxon>Erysipelotrichaceae</taxon>
        <taxon>Massilimicrobiota</taxon>
    </lineage>
</organism>
<name>A0ABT7UIX4_9FIRM</name>
<evidence type="ECO:0000313" key="3">
    <source>
        <dbReference type="Proteomes" id="UP001529275"/>
    </source>
</evidence>